<evidence type="ECO:0000313" key="2">
    <source>
        <dbReference type="EMBL" id="MBA4642356.1"/>
    </source>
</evidence>
<accession>A0A7C8ZGF0</accession>
<organism evidence="2">
    <name type="scientific">Opuntia streptacantha</name>
    <name type="common">Prickly pear cactus</name>
    <name type="synonym">Opuntia cardona</name>
    <dbReference type="NCBI Taxonomy" id="393608"/>
    <lineage>
        <taxon>Eukaryota</taxon>
        <taxon>Viridiplantae</taxon>
        <taxon>Streptophyta</taxon>
        <taxon>Embryophyta</taxon>
        <taxon>Tracheophyta</taxon>
        <taxon>Spermatophyta</taxon>
        <taxon>Magnoliopsida</taxon>
        <taxon>eudicotyledons</taxon>
        <taxon>Gunneridae</taxon>
        <taxon>Pentapetalae</taxon>
        <taxon>Caryophyllales</taxon>
        <taxon>Cactineae</taxon>
        <taxon>Cactaceae</taxon>
        <taxon>Opuntioideae</taxon>
        <taxon>Opuntia</taxon>
    </lineage>
</organism>
<dbReference type="EMBL" id="GISG01128099">
    <property type="protein sequence ID" value="MBA4642356.1"/>
    <property type="molecule type" value="Transcribed_RNA"/>
</dbReference>
<reference evidence="2" key="1">
    <citation type="journal article" date="2013" name="J. Plant Res.">
        <title>Effect of fungi and light on seed germination of three Opuntia species from semiarid lands of central Mexico.</title>
        <authorList>
            <person name="Delgado-Sanchez P."/>
            <person name="Jimenez-Bremont J.F."/>
            <person name="Guerrero-Gonzalez Mde L."/>
            <person name="Flores J."/>
        </authorList>
    </citation>
    <scope>NUCLEOTIDE SEQUENCE</scope>
    <source>
        <tissue evidence="2">Cladode</tissue>
    </source>
</reference>
<feature type="region of interest" description="Disordered" evidence="1">
    <location>
        <begin position="57"/>
        <end position="79"/>
    </location>
</feature>
<evidence type="ECO:0000256" key="1">
    <source>
        <dbReference type="SAM" id="MobiDB-lite"/>
    </source>
</evidence>
<dbReference type="EMBL" id="GISG01128098">
    <property type="protein sequence ID" value="MBA4642355.1"/>
    <property type="molecule type" value="Transcribed_RNA"/>
</dbReference>
<dbReference type="AlphaFoldDB" id="A0A7C8ZGF0"/>
<protein>
    <submittedName>
        <fullName evidence="2">Uncharacterized protein</fullName>
    </submittedName>
</protein>
<reference evidence="2" key="2">
    <citation type="submission" date="2020-07" db="EMBL/GenBank/DDBJ databases">
        <authorList>
            <person name="Vera ALvarez R."/>
            <person name="Arias-Moreno D.M."/>
            <person name="Jimenez-Jacinto V."/>
            <person name="Jimenez-Bremont J.F."/>
            <person name="Swaminathan K."/>
            <person name="Moose S.P."/>
            <person name="Guerrero-Gonzalez M.L."/>
            <person name="Marino-Ramirez L."/>
            <person name="Landsman D."/>
            <person name="Rodriguez-Kessler M."/>
            <person name="Delgado-Sanchez P."/>
        </authorList>
    </citation>
    <scope>NUCLEOTIDE SEQUENCE</scope>
    <source>
        <tissue evidence="2">Cladode</tissue>
    </source>
</reference>
<sequence length="123" mass="14621">MACTFLPAVSNRFRVMHIRNFPLFNIRFRAWPLIYLNIHEKCSITNAKLLQTDETNIDSTDHGKHQDHQPQHERGLFGHQYFLDRERGVFSHWRERKCLRKRKEKGGDEKAQRISVSDSPSFV</sequence>
<feature type="region of interest" description="Disordered" evidence="1">
    <location>
        <begin position="101"/>
        <end position="123"/>
    </location>
</feature>
<feature type="compositionally biased region" description="Basic and acidic residues" evidence="1">
    <location>
        <begin position="59"/>
        <end position="79"/>
    </location>
</feature>
<proteinExistence type="predicted"/>
<name>A0A7C8ZGF0_OPUST</name>
<feature type="compositionally biased region" description="Polar residues" evidence="1">
    <location>
        <begin position="114"/>
        <end position="123"/>
    </location>
</feature>